<accession>A0A109JYT0</accession>
<sequence>MPTNVNDCCNVVSWVHFGDLHITGADEQNYQDFLTLIAHANANLAGGVDFAVLPGDNAEDGTEEQFLLVKQAIDRLTIPLEIIPGDHDSKTGSLDLYRRWLEPELWRSRSIGSYRCLFLNARDNGSSKGFGIGAAQMEWLARDLAEADAREQRPVLFVHTYPSELGDGAATVRALMRKHRVVMVDMGHTHYNEIANDGRTIYAATRSTGQIEEGPAGFSITNLDDGVVSWKFKPLGGWPFVMITSPADQALIIDPDQPEQLVRGVAEVRAKTWDALGIVSAMCRVDSGPWRPMRRIGTSAGWCCAWDSSGSADGVHRLTVRVRTVDGREASDAISVLTSQLGHHEMHQCRPGDEANAIGAYPEKGILGTQLGPNKNGRMVNAKVITAKKLARVSLGPGGHDAISGAA</sequence>
<dbReference type="OrthoDB" id="9816081at2"/>
<dbReference type="PANTHER" id="PTHR43143">
    <property type="entry name" value="METALLOPHOSPHOESTERASE, CALCINEURIN SUPERFAMILY"/>
    <property type="match status" value="1"/>
</dbReference>
<evidence type="ECO:0000259" key="1">
    <source>
        <dbReference type="Pfam" id="PF00149"/>
    </source>
</evidence>
<dbReference type="Pfam" id="PF00149">
    <property type="entry name" value="Metallophos"/>
    <property type="match status" value="1"/>
</dbReference>
<organism evidence="2 3">
    <name type="scientific">Bradyrhizobium macuxiense</name>
    <dbReference type="NCBI Taxonomy" id="1755647"/>
    <lineage>
        <taxon>Bacteria</taxon>
        <taxon>Pseudomonadati</taxon>
        <taxon>Pseudomonadota</taxon>
        <taxon>Alphaproteobacteria</taxon>
        <taxon>Hyphomicrobiales</taxon>
        <taxon>Nitrobacteraceae</taxon>
        <taxon>Bradyrhizobium</taxon>
    </lineage>
</organism>
<keyword evidence="3" id="KW-1185">Reference proteome</keyword>
<feature type="domain" description="Calcineurin-like phosphoesterase" evidence="1">
    <location>
        <begin position="15"/>
        <end position="191"/>
    </location>
</feature>
<dbReference type="EMBL" id="LNCU01000041">
    <property type="protein sequence ID" value="KWV57626.1"/>
    <property type="molecule type" value="Genomic_DNA"/>
</dbReference>
<dbReference type="AlphaFoldDB" id="A0A109JYT0"/>
<dbReference type="PANTHER" id="PTHR43143:SF1">
    <property type="entry name" value="SERINE_THREONINE-PROTEIN PHOSPHATASE CPPED1"/>
    <property type="match status" value="1"/>
</dbReference>
<dbReference type="InterPro" id="IPR051918">
    <property type="entry name" value="STPP_CPPED1"/>
</dbReference>
<dbReference type="Gene3D" id="3.60.21.10">
    <property type="match status" value="1"/>
</dbReference>
<evidence type="ECO:0000313" key="3">
    <source>
        <dbReference type="Proteomes" id="UP000057737"/>
    </source>
</evidence>
<proteinExistence type="predicted"/>
<dbReference type="Proteomes" id="UP000057737">
    <property type="component" value="Unassembled WGS sequence"/>
</dbReference>
<evidence type="ECO:0000313" key="2">
    <source>
        <dbReference type="EMBL" id="KWV57626.1"/>
    </source>
</evidence>
<dbReference type="GO" id="GO:0016787">
    <property type="term" value="F:hydrolase activity"/>
    <property type="evidence" value="ECO:0007669"/>
    <property type="project" value="InterPro"/>
</dbReference>
<name>A0A109JYT0_9BRAD</name>
<gene>
    <name evidence="2" type="ORF">AS156_38600</name>
</gene>
<dbReference type="SUPFAM" id="SSF56300">
    <property type="entry name" value="Metallo-dependent phosphatases"/>
    <property type="match status" value="1"/>
</dbReference>
<dbReference type="InterPro" id="IPR029052">
    <property type="entry name" value="Metallo-depent_PP-like"/>
</dbReference>
<reference evidence="2 3" key="1">
    <citation type="submission" date="2015-11" db="EMBL/GenBank/DDBJ databases">
        <title>Draft Genome Sequence of the Strain BR 10303 (Bradyrhizobium sp.) isolated from nodules of Centrolobium paraense.</title>
        <authorList>
            <person name="Zelli J.E."/>
            <person name="Simoes-Araujo J.L."/>
            <person name="Barauna A.C."/>
            <person name="Silva K."/>
        </authorList>
    </citation>
    <scope>NUCLEOTIDE SEQUENCE [LARGE SCALE GENOMIC DNA]</scope>
    <source>
        <strain evidence="2 3">BR 10303</strain>
    </source>
</reference>
<comment type="caution">
    <text evidence="2">The sequence shown here is derived from an EMBL/GenBank/DDBJ whole genome shotgun (WGS) entry which is preliminary data.</text>
</comment>
<protein>
    <recommendedName>
        <fullName evidence="1">Calcineurin-like phosphoesterase domain-containing protein</fullName>
    </recommendedName>
</protein>
<dbReference type="InterPro" id="IPR004843">
    <property type="entry name" value="Calcineurin-like_PHP"/>
</dbReference>
<dbReference type="RefSeq" id="WP_066505202.1">
    <property type="nucleotide sequence ID" value="NZ_LNCU01000041.1"/>
</dbReference>